<name>A0ABU0YUH4_9PROT</name>
<protein>
    <submittedName>
        <fullName evidence="2">Uncharacterized protein</fullName>
    </submittedName>
</protein>
<dbReference type="EMBL" id="JAUYVI010000007">
    <property type="protein sequence ID" value="MDQ7250770.1"/>
    <property type="molecule type" value="Genomic_DNA"/>
</dbReference>
<feature type="signal peptide" evidence="1">
    <location>
        <begin position="1"/>
        <end position="22"/>
    </location>
</feature>
<dbReference type="RefSeq" id="WP_379960452.1">
    <property type="nucleotide sequence ID" value="NZ_JAUYVI010000007.1"/>
</dbReference>
<accession>A0ABU0YUH4</accession>
<evidence type="ECO:0000313" key="3">
    <source>
        <dbReference type="Proteomes" id="UP001230156"/>
    </source>
</evidence>
<sequence>MKFRFGTVLRFALVLASLPLFAAPARAATDCKDVPGIGPEIAKFLDEVAAAQAAGQGQLPLMDVLFGVTGIDAHDQKALDRRAPIEVTRRDAGGGDYANKGPKTITIEGIFAARETFFRIPPQVQGKYTIDAAGGVTLHYDPDYTVELGERHVGLRFFAPIHHTVITRDGLAFFLDQNAGPDPDRCYRATAG</sequence>
<gene>
    <name evidence="2" type="ORF">Q8A70_23985</name>
</gene>
<reference evidence="3" key="1">
    <citation type="submission" date="2023-08" db="EMBL/GenBank/DDBJ databases">
        <title>Rhodospirillaceae gen. nov., a novel taxon isolated from the Yangtze River Yuezi River estuary sludge.</title>
        <authorList>
            <person name="Ruan L."/>
        </authorList>
    </citation>
    <scope>NUCLEOTIDE SEQUENCE [LARGE SCALE GENOMIC DNA]</scope>
    <source>
        <strain evidence="3">R-7</strain>
    </source>
</reference>
<dbReference type="Proteomes" id="UP001230156">
    <property type="component" value="Unassembled WGS sequence"/>
</dbReference>
<proteinExistence type="predicted"/>
<organism evidence="2 3">
    <name type="scientific">Dongia sedimenti</name>
    <dbReference type="NCBI Taxonomy" id="3064282"/>
    <lineage>
        <taxon>Bacteria</taxon>
        <taxon>Pseudomonadati</taxon>
        <taxon>Pseudomonadota</taxon>
        <taxon>Alphaproteobacteria</taxon>
        <taxon>Rhodospirillales</taxon>
        <taxon>Dongiaceae</taxon>
        <taxon>Dongia</taxon>
    </lineage>
</organism>
<evidence type="ECO:0000313" key="2">
    <source>
        <dbReference type="EMBL" id="MDQ7250770.1"/>
    </source>
</evidence>
<comment type="caution">
    <text evidence="2">The sequence shown here is derived from an EMBL/GenBank/DDBJ whole genome shotgun (WGS) entry which is preliminary data.</text>
</comment>
<keyword evidence="3" id="KW-1185">Reference proteome</keyword>
<evidence type="ECO:0000256" key="1">
    <source>
        <dbReference type="SAM" id="SignalP"/>
    </source>
</evidence>
<feature type="chain" id="PRO_5047532872" evidence="1">
    <location>
        <begin position="23"/>
        <end position="192"/>
    </location>
</feature>
<keyword evidence="1" id="KW-0732">Signal</keyword>